<dbReference type="OrthoDB" id="9815217at2"/>
<dbReference type="InterPro" id="IPR036737">
    <property type="entry name" value="OmpA-like_sf"/>
</dbReference>
<keyword evidence="14" id="KW-1185">Reference proteome</keyword>
<dbReference type="GO" id="GO:0005509">
    <property type="term" value="F:calcium ion binding"/>
    <property type="evidence" value="ECO:0007669"/>
    <property type="project" value="InterPro"/>
</dbReference>
<dbReference type="CDD" id="cd07185">
    <property type="entry name" value="OmpA_C-like"/>
    <property type="match status" value="1"/>
</dbReference>
<keyword evidence="8 10" id="KW-0472">Membrane</keyword>
<keyword evidence="4" id="KW-0812">Transmembrane</keyword>
<gene>
    <name evidence="13" type="ORF">C8N29_101487</name>
</gene>
<dbReference type="InterPro" id="IPR006665">
    <property type="entry name" value="OmpA-like"/>
</dbReference>
<evidence type="ECO:0000256" key="7">
    <source>
        <dbReference type="ARBA" id="ARBA00023114"/>
    </source>
</evidence>
<evidence type="ECO:0000256" key="8">
    <source>
        <dbReference type="ARBA" id="ARBA00023136"/>
    </source>
</evidence>
<keyword evidence="7" id="KW-0626">Porin</keyword>
<organism evidence="13 14">
    <name type="scientific">Agitococcus lubricus</name>
    <dbReference type="NCBI Taxonomy" id="1077255"/>
    <lineage>
        <taxon>Bacteria</taxon>
        <taxon>Pseudomonadati</taxon>
        <taxon>Pseudomonadota</taxon>
        <taxon>Gammaproteobacteria</taxon>
        <taxon>Moraxellales</taxon>
        <taxon>Moraxellaceae</taxon>
        <taxon>Agitococcus</taxon>
    </lineage>
</organism>
<comment type="subcellular location">
    <subcellularLocation>
        <location evidence="1">Cell outer membrane</location>
        <topology evidence="1">Multi-pass membrane protein</topology>
    </subcellularLocation>
</comment>
<dbReference type="EMBL" id="QAON01000001">
    <property type="protein sequence ID" value="PTQ91414.1"/>
    <property type="molecule type" value="Genomic_DNA"/>
</dbReference>
<feature type="domain" description="OmpA-like" evidence="12">
    <location>
        <begin position="276"/>
        <end position="394"/>
    </location>
</feature>
<evidence type="ECO:0000256" key="6">
    <source>
        <dbReference type="ARBA" id="ARBA00023065"/>
    </source>
</evidence>
<feature type="signal peptide" evidence="11">
    <location>
        <begin position="1"/>
        <end position="22"/>
    </location>
</feature>
<dbReference type="Gene3D" id="2.40.160.20">
    <property type="match status" value="1"/>
</dbReference>
<dbReference type="RefSeq" id="WP_107864424.1">
    <property type="nucleotide sequence ID" value="NZ_QAON01000001.1"/>
</dbReference>
<evidence type="ECO:0000313" key="13">
    <source>
        <dbReference type="EMBL" id="PTQ91414.1"/>
    </source>
</evidence>
<keyword evidence="9" id="KW-0998">Cell outer membrane</keyword>
<keyword evidence="5 11" id="KW-0732">Signal</keyword>
<name>A0A2T5J477_9GAMM</name>
<dbReference type="InterPro" id="IPR028974">
    <property type="entry name" value="TSP_type-3_rpt"/>
</dbReference>
<accession>A0A2T5J477</accession>
<dbReference type="InterPro" id="IPR003367">
    <property type="entry name" value="Thrombospondin_3-like_rpt"/>
</dbReference>
<dbReference type="SUPFAM" id="SSF103647">
    <property type="entry name" value="TSP type-3 repeat"/>
    <property type="match status" value="1"/>
</dbReference>
<dbReference type="GO" id="GO:0009279">
    <property type="term" value="C:cell outer membrane"/>
    <property type="evidence" value="ECO:0007669"/>
    <property type="project" value="UniProtKB-SubCell"/>
</dbReference>
<protein>
    <submittedName>
        <fullName evidence="13">OOP family OmpA-OmpF porin</fullName>
    </submittedName>
</protein>
<dbReference type="SUPFAM" id="SSF103088">
    <property type="entry name" value="OmpA-like"/>
    <property type="match status" value="1"/>
</dbReference>
<sequence>MKLNRIALAVVLAAPMAMSAHAALFSVTPLLGYHAPDEGDSGAYVGLAAGVKLVSSVSVEAEYGKASDAKLFNGNVLISPASWTAGSLSPYVLTGIGQQDLDYTKSGVTMSTTDTVMNLGGGAFYSFSDALALRGELRAIHNSDQSKTDFLVLTGLQYGFGGETKPIQYVPVPEPKTYVPVDTDGDGVVDTNDRCPNTPAGWEVGVDGCPLDSDKDRVPNSIDECPNTPAGMQVGANGCPLDEDKDGVTDANDKCPGTAANVVVDDKGCAKMVTKEVKEAIKEQINIVFDSGKSVIKPEYKGEVAKIADLAKQYSKSFITIEGHTDSSGSPAKNNTLSQDRAKAVMSMLISEYGIDASRLTAIGYGSSKPIADNKTAEGKAKNRRVIAVLTAEKTTTVSKVVTKPVKAKKGKKATKKKAKK</sequence>
<dbReference type="InterPro" id="IPR008722">
    <property type="entry name" value="OprF_membrane_N"/>
</dbReference>
<keyword evidence="3" id="KW-1134">Transmembrane beta strand</keyword>
<dbReference type="InterPro" id="IPR006664">
    <property type="entry name" value="OMP_bac"/>
</dbReference>
<evidence type="ECO:0000256" key="1">
    <source>
        <dbReference type="ARBA" id="ARBA00004571"/>
    </source>
</evidence>
<evidence type="ECO:0000256" key="3">
    <source>
        <dbReference type="ARBA" id="ARBA00022452"/>
    </source>
</evidence>
<evidence type="ECO:0000256" key="10">
    <source>
        <dbReference type="PROSITE-ProRule" id="PRU00473"/>
    </source>
</evidence>
<evidence type="ECO:0000256" key="2">
    <source>
        <dbReference type="ARBA" id="ARBA00022448"/>
    </source>
</evidence>
<keyword evidence="2" id="KW-0813">Transport</keyword>
<dbReference type="PROSITE" id="PS51123">
    <property type="entry name" value="OMPA_2"/>
    <property type="match status" value="1"/>
</dbReference>
<dbReference type="PRINTS" id="PR01021">
    <property type="entry name" value="OMPADOMAIN"/>
</dbReference>
<dbReference type="Proteomes" id="UP000244223">
    <property type="component" value="Unassembled WGS sequence"/>
</dbReference>
<evidence type="ECO:0000256" key="11">
    <source>
        <dbReference type="SAM" id="SignalP"/>
    </source>
</evidence>
<comment type="caution">
    <text evidence="13">The sequence shown here is derived from an EMBL/GenBank/DDBJ whole genome shotgun (WGS) entry which is preliminary data.</text>
</comment>
<evidence type="ECO:0000259" key="12">
    <source>
        <dbReference type="PROSITE" id="PS51123"/>
    </source>
</evidence>
<feature type="chain" id="PRO_5015594913" evidence="11">
    <location>
        <begin position="23"/>
        <end position="421"/>
    </location>
</feature>
<reference evidence="13 14" key="1">
    <citation type="submission" date="2018-04" db="EMBL/GenBank/DDBJ databases">
        <title>Genomic Encyclopedia of Archaeal and Bacterial Type Strains, Phase II (KMG-II): from individual species to whole genera.</title>
        <authorList>
            <person name="Goeker M."/>
        </authorList>
    </citation>
    <scope>NUCLEOTIDE SEQUENCE [LARGE SCALE GENOMIC DNA]</scope>
    <source>
        <strain evidence="13 14">DSM 5822</strain>
    </source>
</reference>
<dbReference type="Pfam" id="PF02412">
    <property type="entry name" value="TSP_3"/>
    <property type="match status" value="3"/>
</dbReference>
<dbReference type="GO" id="GO:0006811">
    <property type="term" value="P:monoatomic ion transport"/>
    <property type="evidence" value="ECO:0007669"/>
    <property type="project" value="UniProtKB-KW"/>
</dbReference>
<dbReference type="GO" id="GO:0046930">
    <property type="term" value="C:pore complex"/>
    <property type="evidence" value="ECO:0007669"/>
    <property type="project" value="UniProtKB-KW"/>
</dbReference>
<dbReference type="Gene3D" id="4.10.1080.10">
    <property type="entry name" value="TSP type-3 repeat"/>
    <property type="match status" value="1"/>
</dbReference>
<dbReference type="PANTHER" id="PTHR30329:SF21">
    <property type="entry name" value="LIPOPROTEIN YIAD-RELATED"/>
    <property type="match status" value="1"/>
</dbReference>
<dbReference type="AlphaFoldDB" id="A0A2T5J477"/>
<proteinExistence type="predicted"/>
<dbReference type="SUPFAM" id="SSF56925">
    <property type="entry name" value="OMPA-like"/>
    <property type="match status" value="1"/>
</dbReference>
<evidence type="ECO:0000256" key="4">
    <source>
        <dbReference type="ARBA" id="ARBA00022692"/>
    </source>
</evidence>
<evidence type="ECO:0000256" key="5">
    <source>
        <dbReference type="ARBA" id="ARBA00022729"/>
    </source>
</evidence>
<dbReference type="PANTHER" id="PTHR30329">
    <property type="entry name" value="STATOR ELEMENT OF FLAGELLAR MOTOR COMPLEX"/>
    <property type="match status" value="1"/>
</dbReference>
<evidence type="ECO:0000313" key="14">
    <source>
        <dbReference type="Proteomes" id="UP000244223"/>
    </source>
</evidence>
<dbReference type="Pfam" id="PF05736">
    <property type="entry name" value="OprF"/>
    <property type="match status" value="1"/>
</dbReference>
<dbReference type="InterPro" id="IPR050330">
    <property type="entry name" value="Bact_OuterMem_StrucFunc"/>
</dbReference>
<evidence type="ECO:0000256" key="9">
    <source>
        <dbReference type="ARBA" id="ARBA00023237"/>
    </source>
</evidence>
<dbReference type="Pfam" id="PF00691">
    <property type="entry name" value="OmpA"/>
    <property type="match status" value="1"/>
</dbReference>
<dbReference type="GO" id="GO:0015288">
    <property type="term" value="F:porin activity"/>
    <property type="evidence" value="ECO:0007669"/>
    <property type="project" value="UniProtKB-KW"/>
</dbReference>
<dbReference type="InterPro" id="IPR011250">
    <property type="entry name" value="OMP/PagP_B-barrel"/>
</dbReference>
<keyword evidence="6" id="KW-0406">Ion transport</keyword>
<dbReference type="GO" id="GO:0007155">
    <property type="term" value="P:cell adhesion"/>
    <property type="evidence" value="ECO:0007669"/>
    <property type="project" value="InterPro"/>
</dbReference>
<dbReference type="Gene3D" id="3.30.1330.60">
    <property type="entry name" value="OmpA-like domain"/>
    <property type="match status" value="1"/>
</dbReference>